<feature type="transmembrane region" description="Helical" evidence="12">
    <location>
        <begin position="241"/>
        <end position="259"/>
    </location>
</feature>
<dbReference type="OrthoDB" id="5241540at2"/>
<evidence type="ECO:0000256" key="12">
    <source>
        <dbReference type="SAM" id="Phobius"/>
    </source>
</evidence>
<keyword evidence="4" id="KW-0479">Metal-binding</keyword>
<keyword evidence="2" id="KW-1003">Cell membrane</keyword>
<accession>A0A542E448</accession>
<evidence type="ECO:0000313" key="14">
    <source>
        <dbReference type="Proteomes" id="UP000317893"/>
    </source>
</evidence>
<evidence type="ECO:0000256" key="4">
    <source>
        <dbReference type="ARBA" id="ARBA00022723"/>
    </source>
</evidence>
<dbReference type="EMBL" id="VFMN01000001">
    <property type="protein sequence ID" value="TQJ10123.1"/>
    <property type="molecule type" value="Genomic_DNA"/>
</dbReference>
<feature type="transmembrane region" description="Helical" evidence="12">
    <location>
        <begin position="16"/>
        <end position="37"/>
    </location>
</feature>
<keyword evidence="5 12" id="KW-1133">Transmembrane helix</keyword>
<dbReference type="RefSeq" id="WP_141849391.1">
    <property type="nucleotide sequence ID" value="NZ_BAAAPR010000001.1"/>
</dbReference>
<evidence type="ECO:0000256" key="5">
    <source>
        <dbReference type="ARBA" id="ARBA00022989"/>
    </source>
</evidence>
<evidence type="ECO:0000256" key="7">
    <source>
        <dbReference type="ARBA" id="ARBA00023004"/>
    </source>
</evidence>
<gene>
    <name evidence="13" type="ORF">FB458_3242</name>
</gene>
<evidence type="ECO:0000256" key="11">
    <source>
        <dbReference type="ARBA" id="ARBA00023444"/>
    </source>
</evidence>
<keyword evidence="3 12" id="KW-0812">Transmembrane</keyword>
<organism evidence="13 14">
    <name type="scientific">Lapillicoccus jejuensis</name>
    <dbReference type="NCBI Taxonomy" id="402171"/>
    <lineage>
        <taxon>Bacteria</taxon>
        <taxon>Bacillati</taxon>
        <taxon>Actinomycetota</taxon>
        <taxon>Actinomycetes</taxon>
        <taxon>Micrococcales</taxon>
        <taxon>Intrasporangiaceae</taxon>
        <taxon>Lapillicoccus</taxon>
    </lineage>
</organism>
<keyword evidence="8" id="KW-0350">Heme biosynthesis</keyword>
<dbReference type="PANTHER" id="PTHR35457">
    <property type="entry name" value="HEME A SYNTHASE"/>
    <property type="match status" value="1"/>
</dbReference>
<keyword evidence="7" id="KW-0408">Iron</keyword>
<keyword evidence="6" id="KW-0560">Oxidoreductase</keyword>
<feature type="transmembrane region" description="Helical" evidence="12">
    <location>
        <begin position="167"/>
        <end position="190"/>
    </location>
</feature>
<evidence type="ECO:0000256" key="3">
    <source>
        <dbReference type="ARBA" id="ARBA00022692"/>
    </source>
</evidence>
<keyword evidence="14" id="KW-1185">Reference proteome</keyword>
<dbReference type="GO" id="GO:0006784">
    <property type="term" value="P:heme A biosynthetic process"/>
    <property type="evidence" value="ECO:0007669"/>
    <property type="project" value="InterPro"/>
</dbReference>
<dbReference type="InterPro" id="IPR003780">
    <property type="entry name" value="COX15/CtaA_fam"/>
</dbReference>
<comment type="subcellular location">
    <subcellularLocation>
        <location evidence="1">Membrane</location>
        <topology evidence="1">Multi-pass membrane protein</topology>
    </subcellularLocation>
</comment>
<comment type="pathway">
    <text evidence="11">Porphyrin-containing compound metabolism.</text>
</comment>
<feature type="transmembrane region" description="Helical" evidence="12">
    <location>
        <begin position="103"/>
        <end position="120"/>
    </location>
</feature>
<sequence length="310" mass="32683">MDLRATPSDRLVERGAWAALVANAAIVLTGGLVRLTGSGLGCPTWPRCTDESFVAHPQLGIHGAIEFGNRLLTYVLILVVLGTLVVVWRWARTSRSLRWHAGLLLAGIPLQGVIGGISVLTRLNPWVVGLHMILSMVLVSASAWLVLRVRRLTRGAGARAPLAARRLAAASYVVAWVAVWLGTVVTGAGPHAGDLDARRNGLDTQTVSHVHAWSVYLLVALTLATVVVLRRAGGSATRSAVVLLAVELAQGVVGFVQYFTGLPVAVVALHLVGACVLVAAVTWVLVVTHAPQQDVPVVDRDPGRRVGASA</sequence>
<evidence type="ECO:0000256" key="1">
    <source>
        <dbReference type="ARBA" id="ARBA00004141"/>
    </source>
</evidence>
<dbReference type="AlphaFoldDB" id="A0A542E448"/>
<feature type="transmembrane region" description="Helical" evidence="12">
    <location>
        <begin position="210"/>
        <end position="229"/>
    </location>
</feature>
<feature type="transmembrane region" description="Helical" evidence="12">
    <location>
        <begin position="126"/>
        <end position="147"/>
    </location>
</feature>
<name>A0A542E448_9MICO</name>
<evidence type="ECO:0000256" key="2">
    <source>
        <dbReference type="ARBA" id="ARBA00022475"/>
    </source>
</evidence>
<dbReference type="Proteomes" id="UP000317893">
    <property type="component" value="Unassembled WGS sequence"/>
</dbReference>
<dbReference type="GO" id="GO:0016491">
    <property type="term" value="F:oxidoreductase activity"/>
    <property type="evidence" value="ECO:0007669"/>
    <property type="project" value="UniProtKB-KW"/>
</dbReference>
<feature type="transmembrane region" description="Helical" evidence="12">
    <location>
        <begin position="71"/>
        <end position="91"/>
    </location>
</feature>
<evidence type="ECO:0000313" key="13">
    <source>
        <dbReference type="EMBL" id="TQJ10123.1"/>
    </source>
</evidence>
<dbReference type="Pfam" id="PF02628">
    <property type="entry name" value="COX15-CtaA"/>
    <property type="match status" value="1"/>
</dbReference>
<dbReference type="InterPro" id="IPR050450">
    <property type="entry name" value="COX15/CtaA_HemeA_synthase"/>
</dbReference>
<proteinExistence type="predicted"/>
<comment type="caution">
    <text evidence="13">The sequence shown here is derived from an EMBL/GenBank/DDBJ whole genome shotgun (WGS) entry which is preliminary data.</text>
</comment>
<feature type="transmembrane region" description="Helical" evidence="12">
    <location>
        <begin position="265"/>
        <end position="286"/>
    </location>
</feature>
<evidence type="ECO:0000256" key="8">
    <source>
        <dbReference type="ARBA" id="ARBA00023133"/>
    </source>
</evidence>
<keyword evidence="9 12" id="KW-0472">Membrane</keyword>
<dbReference type="GO" id="GO:0016020">
    <property type="term" value="C:membrane"/>
    <property type="evidence" value="ECO:0007669"/>
    <property type="project" value="UniProtKB-SubCell"/>
</dbReference>
<evidence type="ECO:0000256" key="9">
    <source>
        <dbReference type="ARBA" id="ARBA00023136"/>
    </source>
</evidence>
<dbReference type="PANTHER" id="PTHR35457:SF1">
    <property type="entry name" value="HEME A SYNTHASE"/>
    <property type="match status" value="1"/>
</dbReference>
<evidence type="ECO:0000256" key="6">
    <source>
        <dbReference type="ARBA" id="ARBA00023002"/>
    </source>
</evidence>
<evidence type="ECO:0000256" key="10">
    <source>
        <dbReference type="ARBA" id="ARBA00023157"/>
    </source>
</evidence>
<dbReference type="GO" id="GO:0046872">
    <property type="term" value="F:metal ion binding"/>
    <property type="evidence" value="ECO:0007669"/>
    <property type="project" value="UniProtKB-KW"/>
</dbReference>
<keyword evidence="10" id="KW-1015">Disulfide bond</keyword>
<protein>
    <submittedName>
        <fullName evidence="13">Cytochrome c oxidase assembly protein subunit 15</fullName>
    </submittedName>
</protein>
<reference evidence="13 14" key="1">
    <citation type="submission" date="2019-06" db="EMBL/GenBank/DDBJ databases">
        <title>Sequencing the genomes of 1000 actinobacteria strains.</title>
        <authorList>
            <person name="Klenk H.-P."/>
        </authorList>
    </citation>
    <scope>NUCLEOTIDE SEQUENCE [LARGE SCALE GENOMIC DNA]</scope>
    <source>
        <strain evidence="13 14">DSM 18607</strain>
    </source>
</reference>